<sequence length="419" mass="45890">MMAAPIYKQFAPCRTVFYTLMAAFFLMFPVVSHAETDPAYTIEKVEVDVTAENAVKAREKALDEAQVKAYQMLIEKFLGPEEAAKAAAIDPVTASSFVQDYEVTNEQLSTTRYKGTYTIRFRPAAVKKQMGAQGVSLDGPKKPVLVLPFYQSGSATLLWDETNPWMKAWRSMPADKSMMRPTVLPLGDANDMAQVSDTDALQYDPMEVQSLANRYGAEDVAVLLASAEPTGNVTGRLAINIYNNGFDGPVFVQKIVVDQQPNELADALFSRAAMQVKNLLRQNWKANAAYVPGVNVNQGAPQAVTTSTTTVYGQQPQAAPAPIPYTRTALGPTRNYQARATFGSVQDWVRMKNTLDRIYGMQAVMIKSLKPREALIDLRYAGEATALQLALQNAGIVMRASPSGTLDLYIGGSAQPVYR</sequence>
<protein>
    <recommendedName>
        <fullName evidence="4">DUF2066 domain-containing protein</fullName>
    </recommendedName>
</protein>
<organism evidence="2 3">
    <name type="scientific">Micavibrio aeruginosavorus</name>
    <dbReference type="NCBI Taxonomy" id="349221"/>
    <lineage>
        <taxon>Bacteria</taxon>
        <taxon>Pseudomonadati</taxon>
        <taxon>Bdellovibrionota</taxon>
        <taxon>Bdellovibrionia</taxon>
        <taxon>Bdellovibrionales</taxon>
        <taxon>Pseudobdellovibrionaceae</taxon>
        <taxon>Micavibrio</taxon>
    </lineage>
</organism>
<reference evidence="2 3" key="1">
    <citation type="submission" date="2017-08" db="EMBL/GenBank/DDBJ databases">
        <title>Infants hospitalized years apart are colonized by the same room-sourced microbial strains.</title>
        <authorList>
            <person name="Brooks B."/>
            <person name="Olm M.R."/>
            <person name="Firek B.A."/>
            <person name="Baker R."/>
            <person name="Thomas B.C."/>
            <person name="Morowitz M.J."/>
            <person name="Banfield J.F."/>
        </authorList>
    </citation>
    <scope>NUCLEOTIDE SEQUENCE [LARGE SCALE GENOMIC DNA]</scope>
    <source>
        <strain evidence="2">S2_005_002_R2_29</strain>
    </source>
</reference>
<dbReference type="EMBL" id="QFQB01000013">
    <property type="protein sequence ID" value="PZQ47401.1"/>
    <property type="molecule type" value="Genomic_DNA"/>
</dbReference>
<evidence type="ECO:0000313" key="2">
    <source>
        <dbReference type="EMBL" id="PZQ47401.1"/>
    </source>
</evidence>
<evidence type="ECO:0000256" key="1">
    <source>
        <dbReference type="SAM" id="SignalP"/>
    </source>
</evidence>
<proteinExistence type="predicted"/>
<evidence type="ECO:0008006" key="4">
    <source>
        <dbReference type="Google" id="ProtNLM"/>
    </source>
</evidence>
<accession>A0A2W5N1L4</accession>
<gene>
    <name evidence="2" type="ORF">DI551_03295</name>
</gene>
<name>A0A2W5N1L4_9BACT</name>
<dbReference type="AlphaFoldDB" id="A0A2W5N1L4"/>
<evidence type="ECO:0000313" key="3">
    <source>
        <dbReference type="Proteomes" id="UP000249417"/>
    </source>
</evidence>
<feature type="signal peptide" evidence="1">
    <location>
        <begin position="1"/>
        <end position="34"/>
    </location>
</feature>
<dbReference type="Proteomes" id="UP000249417">
    <property type="component" value="Unassembled WGS sequence"/>
</dbReference>
<dbReference type="InterPro" id="IPR018642">
    <property type="entry name" value="DUF2066"/>
</dbReference>
<keyword evidence="1" id="KW-0732">Signal</keyword>
<comment type="caution">
    <text evidence="2">The sequence shown here is derived from an EMBL/GenBank/DDBJ whole genome shotgun (WGS) entry which is preliminary data.</text>
</comment>
<feature type="chain" id="PRO_5015910913" description="DUF2066 domain-containing protein" evidence="1">
    <location>
        <begin position="35"/>
        <end position="419"/>
    </location>
</feature>
<dbReference type="Pfam" id="PF09839">
    <property type="entry name" value="DUF2066"/>
    <property type="match status" value="1"/>
</dbReference>